<evidence type="ECO:0000313" key="2">
    <source>
        <dbReference type="Proteomes" id="UP000037558"/>
    </source>
</evidence>
<reference evidence="2" key="1">
    <citation type="submission" date="2015-08" db="EMBL/GenBank/DDBJ databases">
        <title>Fjat-14210 dsm16467.</title>
        <authorList>
            <person name="Liu B."/>
            <person name="Wang J."/>
            <person name="Zhu Y."/>
            <person name="Liu G."/>
            <person name="Chen Q."/>
            <person name="Chen Z."/>
            <person name="Lan J."/>
            <person name="Che J."/>
            <person name="Ge C."/>
            <person name="Shi H."/>
            <person name="Pan Z."/>
            <person name="Liu X."/>
        </authorList>
    </citation>
    <scope>NUCLEOTIDE SEQUENCE [LARGE SCALE GENOMIC DNA]</scope>
    <source>
        <strain evidence="2">DSM 16467</strain>
    </source>
</reference>
<name>A0A0M0KZ82_9BACI</name>
<accession>A0A0M0KZ82</accession>
<comment type="caution">
    <text evidence="1">The sequence shown here is derived from an EMBL/GenBank/DDBJ whole genome shotgun (WGS) entry which is preliminary data.</text>
</comment>
<dbReference type="AlphaFoldDB" id="A0A0M0KZ82"/>
<protein>
    <submittedName>
        <fullName evidence="1">Uncharacterized protein</fullName>
    </submittedName>
</protein>
<proteinExistence type="predicted"/>
<evidence type="ECO:0000313" key="1">
    <source>
        <dbReference type="EMBL" id="KOO44130.1"/>
    </source>
</evidence>
<dbReference type="EMBL" id="LILC01000019">
    <property type="protein sequence ID" value="KOO44130.1"/>
    <property type="molecule type" value="Genomic_DNA"/>
</dbReference>
<gene>
    <name evidence="1" type="ORF">AMD01_15450</name>
</gene>
<dbReference type="Proteomes" id="UP000037558">
    <property type="component" value="Unassembled WGS sequence"/>
</dbReference>
<keyword evidence="2" id="KW-1185">Reference proteome</keyword>
<dbReference type="PATRIC" id="fig|284581.3.peg.4168"/>
<dbReference type="STRING" id="284581.AMD01_15450"/>
<organism evidence="1 2">
    <name type="scientific">Priestia koreensis</name>
    <dbReference type="NCBI Taxonomy" id="284581"/>
    <lineage>
        <taxon>Bacteria</taxon>
        <taxon>Bacillati</taxon>
        <taxon>Bacillota</taxon>
        <taxon>Bacilli</taxon>
        <taxon>Bacillales</taxon>
        <taxon>Bacillaceae</taxon>
        <taxon>Priestia</taxon>
    </lineage>
</organism>
<sequence length="100" mass="11346">MESSVSLQDRTLTVHQYVSGDDVYVECIINRFTFQQSSQNQDGQGYVVVYVDGVRTLEESKAAFVIPNLEKGVHQIRLEVEREKGSVYDLKQEFSVNVGN</sequence>